<organism evidence="1">
    <name type="scientific">hydrothermal vent metagenome</name>
    <dbReference type="NCBI Taxonomy" id="652676"/>
    <lineage>
        <taxon>unclassified sequences</taxon>
        <taxon>metagenomes</taxon>
        <taxon>ecological metagenomes</taxon>
    </lineage>
</organism>
<proteinExistence type="predicted"/>
<protein>
    <recommendedName>
        <fullName evidence="2">Uracil-DNA glycosylase</fullName>
    </recommendedName>
</protein>
<sequence>MKRINCRRCQYYFVTWKQGQPHGCRAYGFESSLLPSLVVFRSSGSECQLFRMKNFGNHLKN</sequence>
<accession>A0A1W1D5I2</accession>
<name>A0A1W1D5I2_9ZZZZ</name>
<evidence type="ECO:0008006" key="2">
    <source>
        <dbReference type="Google" id="ProtNLM"/>
    </source>
</evidence>
<reference evidence="1" key="1">
    <citation type="submission" date="2016-10" db="EMBL/GenBank/DDBJ databases">
        <authorList>
            <person name="de Groot N.N."/>
        </authorList>
    </citation>
    <scope>NUCLEOTIDE SEQUENCE</scope>
</reference>
<evidence type="ECO:0000313" key="1">
    <source>
        <dbReference type="EMBL" id="SFV75848.1"/>
    </source>
</evidence>
<gene>
    <name evidence="1" type="ORF">MNB_SM-3-317</name>
</gene>
<dbReference type="EMBL" id="FPHP01000047">
    <property type="protein sequence ID" value="SFV75848.1"/>
    <property type="molecule type" value="Genomic_DNA"/>
</dbReference>
<dbReference type="AlphaFoldDB" id="A0A1W1D5I2"/>